<evidence type="ECO:0000259" key="3">
    <source>
        <dbReference type="Pfam" id="PF00561"/>
    </source>
</evidence>
<evidence type="ECO:0000256" key="1">
    <source>
        <dbReference type="ARBA" id="ARBA00010088"/>
    </source>
</evidence>
<dbReference type="InterPro" id="IPR002410">
    <property type="entry name" value="Peptidase_S33"/>
</dbReference>
<dbReference type="InterPro" id="IPR029058">
    <property type="entry name" value="AB_hydrolase_fold"/>
</dbReference>
<dbReference type="PANTHER" id="PTHR43248">
    <property type="entry name" value="2-SUCCINYL-6-HYDROXY-2,4-CYCLOHEXADIENE-1-CARBOXYLATE SYNTHASE"/>
    <property type="match status" value="1"/>
</dbReference>
<dbReference type="SUPFAM" id="SSF53474">
    <property type="entry name" value="alpha/beta-Hydrolases"/>
    <property type="match status" value="1"/>
</dbReference>
<keyword evidence="5" id="KW-1185">Reference proteome</keyword>
<dbReference type="Pfam" id="PF00561">
    <property type="entry name" value="Abhydrolase_1"/>
    <property type="match status" value="1"/>
</dbReference>
<sequence>MTATYTTSGFRVRDRSVRVPVDWSDPARFGEIEVFARELVDPARDGEDLPLLLFLQGGPGGMGPRPGAGGWWTTALETHRVVLLDQRGTGRSSPVDEAVVRSFGDDVALAADYVSCFRADAIVRDAEHLRNTVYGGRPWTTLGQSYGGFITLTYLSLHPEGLTSCLTTGGLPPVHASAEDVYARTYPRQVARNASFARDFPEDVATLGRLADAASSGTVTLPDGDRLTVERLQVLGQPFGMSDGAPGLHWLLDTAWASDGAPSDGFLAAVGSRTGFAGNPLYMLLQECIYHQGERAGGWAAAEEHARWSAFGVGERPLMLTGEATYPWMFEQLRALRPFREVAEALAAQTSWPELYDLDRLGANEVPLASIQYVDDPYVDLVLATDTAASVGAATVWATNEYLHDGLRADGARIVPKLLDIAAGRWAPPGV</sequence>
<proteinExistence type="inferred from homology"/>
<name>A0ABM8G2V4_9CELL</name>
<dbReference type="InterPro" id="IPR051601">
    <property type="entry name" value="Serine_prot/Carboxylest_S33"/>
</dbReference>
<protein>
    <submittedName>
        <fullName evidence="4">Proline iminopeptidase</fullName>
    </submittedName>
</protein>
<evidence type="ECO:0000313" key="5">
    <source>
        <dbReference type="Proteomes" id="UP001321475"/>
    </source>
</evidence>
<dbReference type="Proteomes" id="UP001321475">
    <property type="component" value="Chromosome"/>
</dbReference>
<dbReference type="Gene3D" id="3.40.50.1820">
    <property type="entry name" value="alpha/beta hydrolase"/>
    <property type="match status" value="1"/>
</dbReference>
<dbReference type="InterPro" id="IPR000073">
    <property type="entry name" value="AB_hydrolase_1"/>
</dbReference>
<organism evidence="4 5">
    <name type="scientific">Paraoerskovia sediminicola</name>
    <dbReference type="NCBI Taxonomy" id="1138587"/>
    <lineage>
        <taxon>Bacteria</taxon>
        <taxon>Bacillati</taxon>
        <taxon>Actinomycetota</taxon>
        <taxon>Actinomycetes</taxon>
        <taxon>Micrococcales</taxon>
        <taxon>Cellulomonadaceae</taxon>
        <taxon>Paraoerskovia</taxon>
    </lineage>
</organism>
<dbReference type="RefSeq" id="WP_286216874.1">
    <property type="nucleotide sequence ID" value="NZ_AP027729.1"/>
</dbReference>
<evidence type="ECO:0000256" key="2">
    <source>
        <dbReference type="ARBA" id="ARBA00022801"/>
    </source>
</evidence>
<keyword evidence="2" id="KW-0378">Hydrolase</keyword>
<reference evidence="5" key="1">
    <citation type="journal article" date="2019" name="Int. J. Syst. Evol. Microbiol.">
        <title>The Global Catalogue of Microorganisms (GCM) 10K type strain sequencing project: providing services to taxonomists for standard genome sequencing and annotation.</title>
        <authorList>
            <consortium name="The Broad Institute Genomics Platform"/>
            <consortium name="The Broad Institute Genome Sequencing Center for Infectious Disease"/>
            <person name="Wu L."/>
            <person name="Ma J."/>
        </authorList>
    </citation>
    <scope>NUCLEOTIDE SEQUENCE [LARGE SCALE GENOMIC DNA]</scope>
    <source>
        <strain evidence="5">NBRC 108565</strain>
    </source>
</reference>
<accession>A0ABM8G2V4</accession>
<feature type="domain" description="AB hydrolase-1" evidence="3">
    <location>
        <begin position="50"/>
        <end position="193"/>
    </location>
</feature>
<evidence type="ECO:0000313" key="4">
    <source>
        <dbReference type="EMBL" id="BDZ42372.1"/>
    </source>
</evidence>
<dbReference type="EMBL" id="AP027729">
    <property type="protein sequence ID" value="BDZ42372.1"/>
    <property type="molecule type" value="Genomic_DNA"/>
</dbReference>
<dbReference type="PANTHER" id="PTHR43248:SF2">
    <property type="entry name" value="PROLYL AMINOPEPTIDASE"/>
    <property type="match status" value="1"/>
</dbReference>
<comment type="similarity">
    <text evidence="1">Belongs to the peptidase S33 family.</text>
</comment>
<gene>
    <name evidence="4" type="primary">pap</name>
    <name evidence="4" type="ORF">GCM10025865_16710</name>
</gene>
<dbReference type="PRINTS" id="PR00793">
    <property type="entry name" value="PROAMNOPTASE"/>
</dbReference>